<proteinExistence type="predicted"/>
<evidence type="ECO:0000313" key="2">
    <source>
        <dbReference type="Proteomes" id="UP001219525"/>
    </source>
</evidence>
<keyword evidence="2" id="KW-1185">Reference proteome</keyword>
<gene>
    <name evidence="1" type="ORF">GGX14DRAFT_299729</name>
</gene>
<reference evidence="1" key="1">
    <citation type="submission" date="2023-03" db="EMBL/GenBank/DDBJ databases">
        <title>Massive genome expansion in bonnet fungi (Mycena s.s.) driven by repeated elements and novel gene families across ecological guilds.</title>
        <authorList>
            <consortium name="Lawrence Berkeley National Laboratory"/>
            <person name="Harder C.B."/>
            <person name="Miyauchi S."/>
            <person name="Viragh M."/>
            <person name="Kuo A."/>
            <person name="Thoen E."/>
            <person name="Andreopoulos B."/>
            <person name="Lu D."/>
            <person name="Skrede I."/>
            <person name="Drula E."/>
            <person name="Henrissat B."/>
            <person name="Morin E."/>
            <person name="Kohler A."/>
            <person name="Barry K."/>
            <person name="LaButti K."/>
            <person name="Morin E."/>
            <person name="Salamov A."/>
            <person name="Lipzen A."/>
            <person name="Mereny Z."/>
            <person name="Hegedus B."/>
            <person name="Baldrian P."/>
            <person name="Stursova M."/>
            <person name="Weitz H."/>
            <person name="Taylor A."/>
            <person name="Grigoriev I.V."/>
            <person name="Nagy L.G."/>
            <person name="Martin F."/>
            <person name="Kauserud H."/>
        </authorList>
    </citation>
    <scope>NUCLEOTIDE SEQUENCE</scope>
    <source>
        <strain evidence="1">9144</strain>
    </source>
</reference>
<feature type="non-terminal residue" evidence="1">
    <location>
        <position position="58"/>
    </location>
</feature>
<accession>A0AAD7E4B1</accession>
<protein>
    <submittedName>
        <fullName evidence="1">Uncharacterized protein</fullName>
    </submittedName>
</protein>
<name>A0AAD7E4B1_9AGAR</name>
<comment type="caution">
    <text evidence="1">The sequence shown here is derived from an EMBL/GenBank/DDBJ whole genome shotgun (WGS) entry which is preliminary data.</text>
</comment>
<sequence>MDSPPPGDPFKDHLLAVLSLVDAPPQASTPIPRYQGPHDWQTDAILRKVEDLLGRRKT</sequence>
<dbReference type="AlphaFoldDB" id="A0AAD7E4B1"/>
<dbReference type="Proteomes" id="UP001219525">
    <property type="component" value="Unassembled WGS sequence"/>
</dbReference>
<organism evidence="1 2">
    <name type="scientific">Mycena pura</name>
    <dbReference type="NCBI Taxonomy" id="153505"/>
    <lineage>
        <taxon>Eukaryota</taxon>
        <taxon>Fungi</taxon>
        <taxon>Dikarya</taxon>
        <taxon>Basidiomycota</taxon>
        <taxon>Agaricomycotina</taxon>
        <taxon>Agaricomycetes</taxon>
        <taxon>Agaricomycetidae</taxon>
        <taxon>Agaricales</taxon>
        <taxon>Marasmiineae</taxon>
        <taxon>Mycenaceae</taxon>
        <taxon>Mycena</taxon>
    </lineage>
</organism>
<evidence type="ECO:0000313" key="1">
    <source>
        <dbReference type="EMBL" id="KAJ7226862.1"/>
    </source>
</evidence>
<dbReference type="EMBL" id="JARJCW010000003">
    <property type="protein sequence ID" value="KAJ7226862.1"/>
    <property type="molecule type" value="Genomic_DNA"/>
</dbReference>